<comment type="caution">
    <text evidence="2">The sequence shown here is derived from an EMBL/GenBank/DDBJ whole genome shotgun (WGS) entry which is preliminary data.</text>
</comment>
<reference evidence="2 3" key="1">
    <citation type="submission" date="2016-07" db="EMBL/GenBank/DDBJ databases">
        <title>Pervasive Adenine N6-methylation of Active Genes in Fungi.</title>
        <authorList>
            <consortium name="DOE Joint Genome Institute"/>
            <person name="Mondo S.J."/>
            <person name="Dannebaum R.O."/>
            <person name="Kuo R.C."/>
            <person name="Labutti K."/>
            <person name="Haridas S."/>
            <person name="Kuo A."/>
            <person name="Salamov A."/>
            <person name="Ahrendt S.R."/>
            <person name="Lipzen A."/>
            <person name="Sullivan W."/>
            <person name="Andreopoulos W.B."/>
            <person name="Clum A."/>
            <person name="Lindquist E."/>
            <person name="Daum C."/>
            <person name="Ramamoorthy G.K."/>
            <person name="Gryganskyi A."/>
            <person name="Culley D."/>
            <person name="Magnuson J.K."/>
            <person name="James T.Y."/>
            <person name="O'Malley M.A."/>
            <person name="Stajich J.E."/>
            <person name="Spatafora J.W."/>
            <person name="Visel A."/>
            <person name="Grigoriev I.V."/>
        </authorList>
    </citation>
    <scope>NUCLEOTIDE SEQUENCE [LARGE SCALE GENOMIC DNA]</scope>
    <source>
        <strain evidence="2 3">JEL800</strain>
    </source>
</reference>
<name>A0A1Y2C1J3_9FUNG</name>
<sequence length="576" mass="61733">MLDASAILRESLDLKQKLILLQKQLLSGLIQVERVVDLVTPGVDPVVQAEIFHDSIKEDEEEEPLDIFPAPSSRRGSDLNYGELQKLSESSKGHPHFSTSSLVHKVQNNLRRQSRTWVDSQLLMLEPEPVPVVPPLPAAYGLLTKEDPDSPKNSPPSIEDSGIRWDNEDYIKSSEFLSTSPSPLKKSASMINKKLTRQTTNGSIATLAGGLFRRGTNWMSSNGSNVLSERTGGDIAGGHTTGSISRALGSATAGLGRMPILAPSLRSKESIRRQRVAPPPSPNHQAKSLFPATSSGVIGPNSLEASVQRSSSVTTSPSLQRRPKGEGVSKVSNHPPRFQSVISENQEASYSESLGGGNALRPDDIINTSTQEMKYLDNTSENEDGIVTPGKLSTTQEPNPSIRAPSVVLSFATQTPPTKAEDSFAVTVEYPTVERRKNHIQKSGVMQAPNAVLVSTNFSPKRIPNEAFPGKTKSKPDSSAAPVHTGTSEAGGGSPAPERNSTFLAPALGGGGGGHLGTLGNSPQKTSLSRHSLIKIAEPIPDAEFDFATTLTHQIFTCAAFDEKGYYIPVEHRQGI</sequence>
<feature type="region of interest" description="Disordered" evidence="1">
    <location>
        <begin position="144"/>
        <end position="164"/>
    </location>
</feature>
<evidence type="ECO:0000313" key="3">
    <source>
        <dbReference type="Proteomes" id="UP000193642"/>
    </source>
</evidence>
<dbReference type="EMBL" id="MCGO01000036">
    <property type="protein sequence ID" value="ORY40175.1"/>
    <property type="molecule type" value="Genomic_DNA"/>
</dbReference>
<feature type="compositionally biased region" description="Polar residues" evidence="1">
    <location>
        <begin position="283"/>
        <end position="296"/>
    </location>
</feature>
<proteinExistence type="predicted"/>
<feature type="region of interest" description="Disordered" evidence="1">
    <location>
        <begin position="263"/>
        <end position="364"/>
    </location>
</feature>
<evidence type="ECO:0000256" key="1">
    <source>
        <dbReference type="SAM" id="MobiDB-lite"/>
    </source>
</evidence>
<feature type="region of interest" description="Disordered" evidence="1">
    <location>
        <begin position="460"/>
        <end position="525"/>
    </location>
</feature>
<feature type="region of interest" description="Disordered" evidence="1">
    <location>
        <begin position="59"/>
        <end position="78"/>
    </location>
</feature>
<dbReference type="Proteomes" id="UP000193642">
    <property type="component" value="Unassembled WGS sequence"/>
</dbReference>
<protein>
    <submittedName>
        <fullName evidence="2">Uncharacterized protein</fullName>
    </submittedName>
</protein>
<dbReference type="AlphaFoldDB" id="A0A1Y2C1J3"/>
<keyword evidence="3" id="KW-1185">Reference proteome</keyword>
<evidence type="ECO:0000313" key="2">
    <source>
        <dbReference type="EMBL" id="ORY40175.1"/>
    </source>
</evidence>
<accession>A0A1Y2C1J3</accession>
<feature type="compositionally biased region" description="Gly residues" evidence="1">
    <location>
        <begin position="508"/>
        <end position="517"/>
    </location>
</feature>
<organism evidence="2 3">
    <name type="scientific">Rhizoclosmatium globosum</name>
    <dbReference type="NCBI Taxonomy" id="329046"/>
    <lineage>
        <taxon>Eukaryota</taxon>
        <taxon>Fungi</taxon>
        <taxon>Fungi incertae sedis</taxon>
        <taxon>Chytridiomycota</taxon>
        <taxon>Chytridiomycota incertae sedis</taxon>
        <taxon>Chytridiomycetes</taxon>
        <taxon>Chytridiales</taxon>
        <taxon>Chytriomycetaceae</taxon>
        <taxon>Rhizoclosmatium</taxon>
    </lineage>
</organism>
<feature type="compositionally biased region" description="Polar residues" evidence="1">
    <location>
        <begin position="340"/>
        <end position="352"/>
    </location>
</feature>
<feature type="compositionally biased region" description="Polar residues" evidence="1">
    <location>
        <begin position="303"/>
        <end position="319"/>
    </location>
</feature>
<gene>
    <name evidence="2" type="ORF">BCR33DRAFT_371395</name>
</gene>